<name>A0A0B0IGJ9_9BACI</name>
<keyword evidence="8" id="KW-1185">Reference proteome</keyword>
<dbReference type="NCBIfam" id="NF041464">
    <property type="entry name" value="HelD_BACSU"/>
    <property type="match status" value="1"/>
</dbReference>
<protein>
    <submittedName>
        <fullName evidence="7">Helicase</fullName>
    </submittedName>
</protein>
<dbReference type="RefSeq" id="WP_034628118.1">
    <property type="nucleotide sequence ID" value="NZ_JRJU01000009.1"/>
</dbReference>
<dbReference type="GO" id="GO:0005829">
    <property type="term" value="C:cytosol"/>
    <property type="evidence" value="ECO:0007669"/>
    <property type="project" value="TreeGrafter"/>
</dbReference>
<evidence type="ECO:0000256" key="5">
    <source>
        <dbReference type="PROSITE-ProRule" id="PRU00560"/>
    </source>
</evidence>
<sequence>MSRHTEWQEEQQRVDLVVQEVKKREDELQGKLGEVKADVLDIRKKFWDDVTVNFDTADDAAETHASIKQQAELMSERERSHQHDIKQLKSLHKLKESPYFGRIDFLEEGETEAESVYIGTSSFVDKNGVDFYVYDWRAPISSLYYDYGPGPGTYETPIGPISGDIEIKKQYIIRKGQIEHMFNTGITIGDEMLQEVLGRQSDSQMKNIVATIQKEQNQIIRNDRGKLLIVQGVAGSGKTSAALQRVAYLLYRFRKTLEADQVVLFSPNPLFNSYTSTVLPELGEENMQQTTFQSYLEYRLGDSWTLEDPFNQMEYVLSANADQEYEGKIESIKVKSSLEYMQLMDRFIQSLEKEGLMFCDLKLNGETLISSEQIKSYFYQVDQTLSIPNRFQMTVDFLLKEVRGIELQERDKEWVEQEIELLDNEVLLKVHHKVEKEKKKDSDSFYEYEREQEILRALVVKRRFKKIKENIKELRFIDVPAIYLQLLKKTLPVELCHQSITKMKQSIFPYEDATPFLYLKGKLEGFQVNTRIRHVFIDEAQDYSPFQFAFIKNMFPRAKLTVLGDKNQSIYAHSKISSFSALESLYDKEEIEKYELTQSYRSTKQIIDFAKRIIHAQIDPFNREGEKPTCWKADSYEHMNELLIGRVRKLKEKYPTVAIICKTAAESERLYKEMKENLDVRLIKKNSTGYESAVLIIPSYLAKGVEFDAVVVYNASNSSYNKETERKLLYTVCTRAMHSLELIYVKEKSGLMSDVSIETYHHRK</sequence>
<dbReference type="InterPro" id="IPR048228">
    <property type="entry name" value="HelD_bacillota"/>
</dbReference>
<keyword evidence="2 5" id="KW-0378">Hydrolase</keyword>
<comment type="caution">
    <text evidence="7">The sequence shown here is derived from an EMBL/GenBank/DDBJ whole genome shotgun (WGS) entry which is preliminary data.</text>
</comment>
<feature type="binding site" evidence="5">
    <location>
        <begin position="232"/>
        <end position="239"/>
    </location>
    <ligand>
        <name>ATP</name>
        <dbReference type="ChEBI" id="CHEBI:30616"/>
    </ligand>
</feature>
<dbReference type="OrthoDB" id="9787585at2"/>
<evidence type="ECO:0000256" key="3">
    <source>
        <dbReference type="ARBA" id="ARBA00022806"/>
    </source>
</evidence>
<dbReference type="PANTHER" id="PTHR11070">
    <property type="entry name" value="UVRD / RECB / PCRA DNA HELICASE FAMILY MEMBER"/>
    <property type="match status" value="1"/>
</dbReference>
<gene>
    <name evidence="7" type="ORF">LQ50_08965</name>
</gene>
<dbReference type="InterPro" id="IPR014016">
    <property type="entry name" value="UvrD-like_ATP-bd"/>
</dbReference>
<dbReference type="GO" id="GO:0043138">
    <property type="term" value="F:3'-5' DNA helicase activity"/>
    <property type="evidence" value="ECO:0007669"/>
    <property type="project" value="TreeGrafter"/>
</dbReference>
<evidence type="ECO:0000313" key="7">
    <source>
        <dbReference type="EMBL" id="KHF40395.1"/>
    </source>
</evidence>
<dbReference type="InterPro" id="IPR027417">
    <property type="entry name" value="P-loop_NTPase"/>
</dbReference>
<dbReference type="EMBL" id="JRJU01000009">
    <property type="protein sequence ID" value="KHF40395.1"/>
    <property type="molecule type" value="Genomic_DNA"/>
</dbReference>
<keyword evidence="4 5" id="KW-0067">ATP-binding</keyword>
<keyword evidence="1 5" id="KW-0547">Nucleotide-binding</keyword>
<dbReference type="PROSITE" id="PS51198">
    <property type="entry name" value="UVRD_HELICASE_ATP_BIND"/>
    <property type="match status" value="1"/>
</dbReference>
<evidence type="ECO:0000256" key="2">
    <source>
        <dbReference type="ARBA" id="ARBA00022801"/>
    </source>
</evidence>
<dbReference type="InterPro" id="IPR027785">
    <property type="entry name" value="UvrD-like_helicase_C"/>
</dbReference>
<dbReference type="GO" id="GO:0016787">
    <property type="term" value="F:hydrolase activity"/>
    <property type="evidence" value="ECO:0007669"/>
    <property type="project" value="UniProtKB-UniRule"/>
</dbReference>
<dbReference type="Gene3D" id="3.40.50.300">
    <property type="entry name" value="P-loop containing nucleotide triphosphate hydrolases"/>
    <property type="match status" value="3"/>
</dbReference>
<dbReference type="Pfam" id="PF13538">
    <property type="entry name" value="UvrD_C_2"/>
    <property type="match status" value="1"/>
</dbReference>
<accession>A0A0B0IGJ9</accession>
<dbReference type="PANTHER" id="PTHR11070:SF17">
    <property type="entry name" value="DNA HELICASE IV"/>
    <property type="match status" value="1"/>
</dbReference>
<dbReference type="eggNOG" id="COG3973">
    <property type="taxonomic scope" value="Bacteria"/>
</dbReference>
<keyword evidence="3 5" id="KW-0347">Helicase</keyword>
<evidence type="ECO:0000313" key="8">
    <source>
        <dbReference type="Proteomes" id="UP000030832"/>
    </source>
</evidence>
<reference evidence="7 8" key="1">
    <citation type="submission" date="2014-09" db="EMBL/GenBank/DDBJ databases">
        <title>Genome sequencing and annotation of Bacillus Okhensis strain Kh10-101T.</title>
        <authorList>
            <person name="Prakash J.S."/>
        </authorList>
    </citation>
    <scope>NUCLEOTIDE SEQUENCE [LARGE SCALE GENOMIC DNA]</scope>
    <source>
        <strain evidence="8">Kh10-101T</strain>
    </source>
</reference>
<organism evidence="7 8">
    <name type="scientific">Halalkalibacter okhensis</name>
    <dbReference type="NCBI Taxonomy" id="333138"/>
    <lineage>
        <taxon>Bacteria</taxon>
        <taxon>Bacillati</taxon>
        <taxon>Bacillota</taxon>
        <taxon>Bacilli</taxon>
        <taxon>Bacillales</taxon>
        <taxon>Bacillaceae</taxon>
        <taxon>Halalkalibacter</taxon>
    </lineage>
</organism>
<proteinExistence type="predicted"/>
<dbReference type="InterPro" id="IPR000212">
    <property type="entry name" value="DNA_helicase_UvrD/REP"/>
</dbReference>
<evidence type="ECO:0000256" key="1">
    <source>
        <dbReference type="ARBA" id="ARBA00022741"/>
    </source>
</evidence>
<dbReference type="Pfam" id="PF00580">
    <property type="entry name" value="UvrD-helicase"/>
    <property type="match status" value="1"/>
</dbReference>
<evidence type="ECO:0000259" key="6">
    <source>
        <dbReference type="PROSITE" id="PS51198"/>
    </source>
</evidence>
<dbReference type="Proteomes" id="UP000030832">
    <property type="component" value="Unassembled WGS sequence"/>
</dbReference>
<feature type="domain" description="UvrD-like helicase ATP-binding" evidence="6">
    <location>
        <begin position="211"/>
        <end position="603"/>
    </location>
</feature>
<dbReference type="STRING" id="333138.LQ50_08965"/>
<dbReference type="GO" id="GO:0000725">
    <property type="term" value="P:recombinational repair"/>
    <property type="evidence" value="ECO:0007669"/>
    <property type="project" value="TreeGrafter"/>
</dbReference>
<dbReference type="AlphaFoldDB" id="A0A0B0IGJ9"/>
<evidence type="ECO:0000256" key="4">
    <source>
        <dbReference type="ARBA" id="ARBA00022840"/>
    </source>
</evidence>
<dbReference type="GO" id="GO:0003677">
    <property type="term" value="F:DNA binding"/>
    <property type="evidence" value="ECO:0007669"/>
    <property type="project" value="InterPro"/>
</dbReference>
<dbReference type="GO" id="GO:0005524">
    <property type="term" value="F:ATP binding"/>
    <property type="evidence" value="ECO:0007669"/>
    <property type="project" value="UniProtKB-UniRule"/>
</dbReference>
<dbReference type="SUPFAM" id="SSF52540">
    <property type="entry name" value="P-loop containing nucleoside triphosphate hydrolases"/>
    <property type="match status" value="1"/>
</dbReference>